<protein>
    <submittedName>
        <fullName evidence="7">YihY/virulence factor BrkB family protein</fullName>
    </submittedName>
</protein>
<evidence type="ECO:0000256" key="5">
    <source>
        <dbReference type="ARBA" id="ARBA00023136"/>
    </source>
</evidence>
<dbReference type="Pfam" id="PF03631">
    <property type="entry name" value="Virul_fac_BrkB"/>
    <property type="match status" value="1"/>
</dbReference>
<evidence type="ECO:0000313" key="7">
    <source>
        <dbReference type="EMBL" id="MDD0814438.1"/>
    </source>
</evidence>
<evidence type="ECO:0000256" key="2">
    <source>
        <dbReference type="ARBA" id="ARBA00022475"/>
    </source>
</evidence>
<comment type="subcellular location">
    <subcellularLocation>
        <location evidence="1">Cell membrane</location>
        <topology evidence="1">Multi-pass membrane protein</topology>
    </subcellularLocation>
</comment>
<keyword evidence="4 6" id="KW-1133">Transmembrane helix</keyword>
<keyword evidence="5 6" id="KW-0472">Membrane</keyword>
<dbReference type="RefSeq" id="WP_273926049.1">
    <property type="nucleotide sequence ID" value="NZ_JAQSIO010000002.1"/>
</dbReference>
<evidence type="ECO:0000256" key="4">
    <source>
        <dbReference type="ARBA" id="ARBA00022989"/>
    </source>
</evidence>
<accession>A0ABT5MCZ2</accession>
<dbReference type="EMBL" id="JAQSIO010000002">
    <property type="protein sequence ID" value="MDD0814438.1"/>
    <property type="molecule type" value="Genomic_DNA"/>
</dbReference>
<evidence type="ECO:0000256" key="6">
    <source>
        <dbReference type="SAM" id="Phobius"/>
    </source>
</evidence>
<dbReference type="PANTHER" id="PTHR30213">
    <property type="entry name" value="INNER MEMBRANE PROTEIN YHJD"/>
    <property type="match status" value="1"/>
</dbReference>
<feature type="transmembrane region" description="Helical" evidence="6">
    <location>
        <begin position="250"/>
        <end position="275"/>
    </location>
</feature>
<keyword evidence="2" id="KW-1003">Cell membrane</keyword>
<dbReference type="PIRSF" id="PIRSF035875">
    <property type="entry name" value="RNase_BN"/>
    <property type="match status" value="1"/>
</dbReference>
<feature type="transmembrane region" description="Helical" evidence="6">
    <location>
        <begin position="95"/>
        <end position="116"/>
    </location>
</feature>
<comment type="caution">
    <text evidence="7">The sequence shown here is derived from an EMBL/GenBank/DDBJ whole genome shotgun (WGS) entry which is preliminary data.</text>
</comment>
<evidence type="ECO:0000256" key="1">
    <source>
        <dbReference type="ARBA" id="ARBA00004651"/>
    </source>
</evidence>
<feature type="transmembrane region" description="Helical" evidence="6">
    <location>
        <begin position="217"/>
        <end position="238"/>
    </location>
</feature>
<name>A0ABT5MCZ2_9BURK</name>
<dbReference type="InterPro" id="IPR017039">
    <property type="entry name" value="Virul_fac_BrkB"/>
</dbReference>
<feature type="transmembrane region" description="Helical" evidence="6">
    <location>
        <begin position="194"/>
        <end position="210"/>
    </location>
</feature>
<keyword evidence="3 6" id="KW-0812">Transmembrane</keyword>
<organism evidence="7 8">
    <name type="scientific">Curvibacter microcysteis</name>
    <dbReference type="NCBI Taxonomy" id="3026419"/>
    <lineage>
        <taxon>Bacteria</taxon>
        <taxon>Pseudomonadati</taxon>
        <taxon>Pseudomonadota</taxon>
        <taxon>Betaproteobacteria</taxon>
        <taxon>Burkholderiales</taxon>
        <taxon>Comamonadaceae</taxon>
        <taxon>Curvibacter</taxon>
    </lineage>
</organism>
<feature type="transmembrane region" description="Helical" evidence="6">
    <location>
        <begin position="34"/>
        <end position="57"/>
    </location>
</feature>
<keyword evidence="8" id="KW-1185">Reference proteome</keyword>
<dbReference type="PANTHER" id="PTHR30213:SF1">
    <property type="entry name" value="INNER MEMBRANE PROTEIN YHJD"/>
    <property type="match status" value="1"/>
</dbReference>
<proteinExistence type="predicted"/>
<reference evidence="7 8" key="1">
    <citation type="submission" date="2023-02" db="EMBL/GenBank/DDBJ databases">
        <title>Bacterial whole genome sequence for Curvibacter sp. HBC28.</title>
        <authorList>
            <person name="Le V."/>
            <person name="Ko S.-R."/>
            <person name="Ahn C.-Y."/>
            <person name="Oh H.-M."/>
        </authorList>
    </citation>
    <scope>NUCLEOTIDE SEQUENCE [LARGE SCALE GENOMIC DNA]</scope>
    <source>
        <strain evidence="7 8">HBC28</strain>
    </source>
</reference>
<gene>
    <name evidence="7" type="ORF">PSQ39_07330</name>
</gene>
<dbReference type="Proteomes" id="UP001528672">
    <property type="component" value="Unassembled WGS sequence"/>
</dbReference>
<feature type="transmembrane region" description="Helical" evidence="6">
    <location>
        <begin position="149"/>
        <end position="174"/>
    </location>
</feature>
<sequence length="305" mass="32476">MNAPRSERLRGRQLLLATLDAWLADRAASMGAALAYYTLFSMAPLLLIALGVAGAVFGDAAARHELLLRLEDTWGAEGALTVAAWLRGPALSAPVHGTVLGVLLLLIGASSVFTELQDNFDRIWKLPPAPAPAGLQRLPAWRSALRRRLLSLAMTLGVGAWLLLSLGVSAALSWWEPRGTEPWPTLLYLAQHSLNWVLLTGVFAAIYKFMPHEPVRWADACLGAVVTSVLFTAGKWAIASYLSHSGVASGFGAASALVAWLVWVYGSALTVLLGAEFTWVLAHRAPIDAAPPGVAQRTDAASTQA</sequence>
<evidence type="ECO:0000313" key="8">
    <source>
        <dbReference type="Proteomes" id="UP001528672"/>
    </source>
</evidence>
<evidence type="ECO:0000256" key="3">
    <source>
        <dbReference type="ARBA" id="ARBA00022692"/>
    </source>
</evidence>